<dbReference type="AlphaFoldDB" id="A0A1Y2FWI6"/>
<comment type="caution">
    <text evidence="2">The sequence shown here is derived from an EMBL/GenBank/DDBJ whole genome shotgun (WGS) entry which is preliminary data.</text>
</comment>
<feature type="signal peptide" evidence="1">
    <location>
        <begin position="1"/>
        <end position="26"/>
    </location>
</feature>
<dbReference type="EMBL" id="MCGR01000010">
    <property type="protein sequence ID" value="ORY88397.1"/>
    <property type="molecule type" value="Genomic_DNA"/>
</dbReference>
<protein>
    <recommendedName>
        <fullName evidence="4">Ricin B lectin domain-containing protein</fullName>
    </recommendedName>
</protein>
<proteinExistence type="predicted"/>
<feature type="chain" id="PRO_5011002382" description="Ricin B lectin domain-containing protein" evidence="1">
    <location>
        <begin position="27"/>
        <end position="273"/>
    </location>
</feature>
<gene>
    <name evidence="2" type="ORF">BCR35DRAFT_312902</name>
</gene>
<keyword evidence="1" id="KW-0732">Signal</keyword>
<name>A0A1Y2FWI6_9BASI</name>
<keyword evidence="3" id="KW-1185">Reference proteome</keyword>
<dbReference type="InParanoid" id="A0A1Y2FWI6"/>
<evidence type="ECO:0000313" key="2">
    <source>
        <dbReference type="EMBL" id="ORY88397.1"/>
    </source>
</evidence>
<dbReference type="OrthoDB" id="2501520at2759"/>
<accession>A0A1Y2FWI6</accession>
<organism evidence="2 3">
    <name type="scientific">Leucosporidium creatinivorum</name>
    <dbReference type="NCBI Taxonomy" id="106004"/>
    <lineage>
        <taxon>Eukaryota</taxon>
        <taxon>Fungi</taxon>
        <taxon>Dikarya</taxon>
        <taxon>Basidiomycota</taxon>
        <taxon>Pucciniomycotina</taxon>
        <taxon>Microbotryomycetes</taxon>
        <taxon>Leucosporidiales</taxon>
        <taxon>Leucosporidium</taxon>
    </lineage>
</organism>
<reference evidence="2 3" key="1">
    <citation type="submission" date="2016-07" db="EMBL/GenBank/DDBJ databases">
        <title>Pervasive Adenine N6-methylation of Active Genes in Fungi.</title>
        <authorList>
            <consortium name="DOE Joint Genome Institute"/>
            <person name="Mondo S.J."/>
            <person name="Dannebaum R.O."/>
            <person name="Kuo R.C."/>
            <person name="Labutti K."/>
            <person name="Haridas S."/>
            <person name="Kuo A."/>
            <person name="Salamov A."/>
            <person name="Ahrendt S.R."/>
            <person name="Lipzen A."/>
            <person name="Sullivan W."/>
            <person name="Andreopoulos W.B."/>
            <person name="Clum A."/>
            <person name="Lindquist E."/>
            <person name="Daum C."/>
            <person name="Ramamoorthy G.K."/>
            <person name="Gryganskyi A."/>
            <person name="Culley D."/>
            <person name="Magnuson J.K."/>
            <person name="James T.Y."/>
            <person name="O'Malley M.A."/>
            <person name="Stajich J.E."/>
            <person name="Spatafora J.W."/>
            <person name="Visel A."/>
            <person name="Grigoriev I.V."/>
        </authorList>
    </citation>
    <scope>NUCLEOTIDE SEQUENCE [LARGE SCALE GENOMIC DNA]</scope>
    <source>
        <strain evidence="2 3">62-1032</strain>
    </source>
</reference>
<sequence length="273" mass="29389">MLSTLPPSSLLTFAVALLAFAPGSDAAQSTKASSKNSKQAASLQAAAVYLKPAAYLFTNVATGQKITYNPSGNHIYPAKGKGSAIKVQQYSNKKVPWHRFNFGKKNKCLSSAWGGSDNDSAVAYVCASGSNAKKTTLERTKQWWLTVPVSKPLVKASSNSAANRVLLAAQSDSIKTRNAKIAAQKAAFNNKRGLVGLDAPSRSRRHALTKRALERRAKTAGAGIYYIIPTDHLMDMPARALTGKVIKARGIKSTTLDVWKKGQKNQQWKITKA</sequence>
<evidence type="ECO:0000313" key="3">
    <source>
        <dbReference type="Proteomes" id="UP000193467"/>
    </source>
</evidence>
<dbReference type="Proteomes" id="UP000193467">
    <property type="component" value="Unassembled WGS sequence"/>
</dbReference>
<evidence type="ECO:0008006" key="4">
    <source>
        <dbReference type="Google" id="ProtNLM"/>
    </source>
</evidence>
<evidence type="ECO:0000256" key="1">
    <source>
        <dbReference type="SAM" id="SignalP"/>
    </source>
</evidence>